<proteinExistence type="predicted"/>
<evidence type="ECO:0000313" key="7">
    <source>
        <dbReference type="Proteomes" id="UP000694853"/>
    </source>
</evidence>
<accession>A0A8B8L6K7</accession>
<evidence type="ECO:0000313" key="8">
    <source>
        <dbReference type="RefSeq" id="XP_027351028.1"/>
    </source>
</evidence>
<dbReference type="InterPro" id="IPR050913">
    <property type="entry name" value="AP2/ERF_ERF"/>
</dbReference>
<dbReference type="SUPFAM" id="SSF54171">
    <property type="entry name" value="DNA-binding domain"/>
    <property type="match status" value="1"/>
</dbReference>
<name>A0A8B8L6K7_ABRPR</name>
<dbReference type="PANTHER" id="PTHR31194">
    <property type="entry name" value="SHN SHINE , DNA BINDING / TRANSCRIPTION FACTOR"/>
    <property type="match status" value="1"/>
</dbReference>
<dbReference type="InterPro" id="IPR036955">
    <property type="entry name" value="AP2/ERF_dom_sf"/>
</dbReference>
<reference evidence="8" key="2">
    <citation type="submission" date="2025-08" db="UniProtKB">
        <authorList>
            <consortium name="RefSeq"/>
        </authorList>
    </citation>
    <scope>IDENTIFICATION</scope>
    <source>
        <tissue evidence="8">Young leaves</tissue>
    </source>
</reference>
<dbReference type="GO" id="GO:0003700">
    <property type="term" value="F:DNA-binding transcription factor activity"/>
    <property type="evidence" value="ECO:0007669"/>
    <property type="project" value="InterPro"/>
</dbReference>
<comment type="subcellular location">
    <subcellularLocation>
        <location evidence="1">Nucleus</location>
    </subcellularLocation>
</comment>
<dbReference type="PROSITE" id="PS51032">
    <property type="entry name" value="AP2_ERF"/>
    <property type="match status" value="1"/>
</dbReference>
<sequence length="293" mass="33509">MEPSFIEHKVFTHKLAPFNTPPTPKVVRISVMDPYATDDEDEHHGLVHKPRMKKIVNEIRIGNSNVSVEEHFKRRTEEKSIGKKKLRGVRRRPWGRWAAEIRDPVKRTRVWLGTYDTAEEAAMVYDKAAINFRGSNALTNFIKPPGNEYVLPTQGFDMDIDTNVAFDDYVSREFKGTKVKSEVESVSCENDSGKDQSHLPSPKSVFGFKFVEPVLEVFETKGVIKEDPSSQDGFLFLDSVSTDCYLNFETHDPPVSLNETSVTHFFLNDNFSDVSCHLNGDFESCNWDIDNYF</sequence>
<dbReference type="OrthoDB" id="610645at2759"/>
<dbReference type="GO" id="GO:0005634">
    <property type="term" value="C:nucleus"/>
    <property type="evidence" value="ECO:0007669"/>
    <property type="project" value="UniProtKB-SubCell"/>
</dbReference>
<dbReference type="Proteomes" id="UP000694853">
    <property type="component" value="Unplaced"/>
</dbReference>
<evidence type="ECO:0000256" key="2">
    <source>
        <dbReference type="ARBA" id="ARBA00023015"/>
    </source>
</evidence>
<keyword evidence="4" id="KW-0804">Transcription</keyword>
<evidence type="ECO:0000256" key="3">
    <source>
        <dbReference type="ARBA" id="ARBA00023125"/>
    </source>
</evidence>
<reference evidence="7" key="1">
    <citation type="journal article" date="2019" name="Toxins">
        <title>Detection of Abrin-Like and Prepropulchellin-Like Toxin Genes and Transcripts Using Whole Genome Sequencing and Full-Length Transcript Sequencing of Abrus precatorius.</title>
        <authorList>
            <person name="Hovde B.T."/>
            <person name="Daligault H.E."/>
            <person name="Hanschen E.R."/>
            <person name="Kunde Y.A."/>
            <person name="Johnson M.B."/>
            <person name="Starkenburg S.R."/>
            <person name="Johnson S.L."/>
        </authorList>
    </citation>
    <scope>NUCLEOTIDE SEQUENCE [LARGE SCALE GENOMIC DNA]</scope>
</reference>
<dbReference type="InterPro" id="IPR001471">
    <property type="entry name" value="AP2/ERF_dom"/>
</dbReference>
<dbReference type="GO" id="GO:0003677">
    <property type="term" value="F:DNA binding"/>
    <property type="evidence" value="ECO:0007669"/>
    <property type="project" value="UniProtKB-KW"/>
</dbReference>
<dbReference type="GeneID" id="113862074"/>
<dbReference type="RefSeq" id="XP_027351028.1">
    <property type="nucleotide sequence ID" value="XM_027495227.1"/>
</dbReference>
<feature type="domain" description="AP2/ERF" evidence="6">
    <location>
        <begin position="85"/>
        <end position="142"/>
    </location>
</feature>
<dbReference type="PRINTS" id="PR00367">
    <property type="entry name" value="ETHRSPELEMNT"/>
</dbReference>
<gene>
    <name evidence="8" type="primary">LOC113862074</name>
</gene>
<dbReference type="Pfam" id="PF00847">
    <property type="entry name" value="AP2"/>
    <property type="match status" value="1"/>
</dbReference>
<dbReference type="AlphaFoldDB" id="A0A8B8L6K7"/>
<evidence type="ECO:0000256" key="4">
    <source>
        <dbReference type="ARBA" id="ARBA00023163"/>
    </source>
</evidence>
<dbReference type="InterPro" id="IPR016177">
    <property type="entry name" value="DNA-bd_dom_sf"/>
</dbReference>
<keyword evidence="5" id="KW-0539">Nucleus</keyword>
<evidence type="ECO:0000259" key="6">
    <source>
        <dbReference type="PROSITE" id="PS51032"/>
    </source>
</evidence>
<dbReference type="CDD" id="cd00018">
    <property type="entry name" value="AP2"/>
    <property type="match status" value="1"/>
</dbReference>
<dbReference type="PANTHER" id="PTHR31194:SF218">
    <property type="entry name" value="AP2_ERF DOMAIN-CONTAINING PROTEIN"/>
    <property type="match status" value="1"/>
</dbReference>
<keyword evidence="2" id="KW-0805">Transcription regulation</keyword>
<dbReference type="KEGG" id="aprc:113862074"/>
<dbReference type="Gene3D" id="3.30.730.10">
    <property type="entry name" value="AP2/ERF domain"/>
    <property type="match status" value="1"/>
</dbReference>
<keyword evidence="3" id="KW-0238">DNA-binding</keyword>
<dbReference type="SMART" id="SM00380">
    <property type="entry name" value="AP2"/>
    <property type="match status" value="1"/>
</dbReference>
<evidence type="ECO:0000256" key="5">
    <source>
        <dbReference type="ARBA" id="ARBA00023242"/>
    </source>
</evidence>
<keyword evidence="7" id="KW-1185">Reference proteome</keyword>
<organism evidence="7 8">
    <name type="scientific">Abrus precatorius</name>
    <name type="common">Indian licorice</name>
    <name type="synonym">Glycine abrus</name>
    <dbReference type="NCBI Taxonomy" id="3816"/>
    <lineage>
        <taxon>Eukaryota</taxon>
        <taxon>Viridiplantae</taxon>
        <taxon>Streptophyta</taxon>
        <taxon>Embryophyta</taxon>
        <taxon>Tracheophyta</taxon>
        <taxon>Spermatophyta</taxon>
        <taxon>Magnoliopsida</taxon>
        <taxon>eudicotyledons</taxon>
        <taxon>Gunneridae</taxon>
        <taxon>Pentapetalae</taxon>
        <taxon>rosids</taxon>
        <taxon>fabids</taxon>
        <taxon>Fabales</taxon>
        <taxon>Fabaceae</taxon>
        <taxon>Papilionoideae</taxon>
        <taxon>50 kb inversion clade</taxon>
        <taxon>NPAAA clade</taxon>
        <taxon>indigoferoid/millettioid clade</taxon>
        <taxon>Abreae</taxon>
        <taxon>Abrus</taxon>
    </lineage>
</organism>
<evidence type="ECO:0000256" key="1">
    <source>
        <dbReference type="ARBA" id="ARBA00004123"/>
    </source>
</evidence>
<protein>
    <submittedName>
        <fullName evidence="8">Ethylene-responsive transcription factor CRF6</fullName>
    </submittedName>
</protein>
<dbReference type="FunFam" id="3.30.730.10:FF:000001">
    <property type="entry name" value="Ethylene-responsive transcription factor 2"/>
    <property type="match status" value="1"/>
</dbReference>